<evidence type="ECO:0000313" key="9">
    <source>
        <dbReference type="EMBL" id="QTA85813.1"/>
    </source>
</evidence>
<dbReference type="InterPro" id="IPR041546">
    <property type="entry name" value="ClpA/ClpB_AAA_lid"/>
</dbReference>
<dbReference type="Pfam" id="PF07724">
    <property type="entry name" value="AAA_2"/>
    <property type="match status" value="1"/>
</dbReference>
<feature type="coiled-coil region" evidence="6">
    <location>
        <begin position="552"/>
        <end position="579"/>
    </location>
</feature>
<keyword evidence="3" id="KW-0067">ATP-binding</keyword>
<evidence type="ECO:0000259" key="8">
    <source>
        <dbReference type="PROSITE" id="PS51903"/>
    </source>
</evidence>
<proteinExistence type="predicted"/>
<dbReference type="Gene3D" id="1.10.1780.10">
    <property type="entry name" value="Clp, N-terminal domain"/>
    <property type="match status" value="1"/>
</dbReference>
<evidence type="ECO:0000256" key="3">
    <source>
        <dbReference type="ARBA" id="ARBA00022840"/>
    </source>
</evidence>
<gene>
    <name evidence="9" type="ORF">dnm_018280</name>
</gene>
<dbReference type="SMART" id="SM01086">
    <property type="entry name" value="ClpB_D2-small"/>
    <property type="match status" value="1"/>
</dbReference>
<evidence type="ECO:0000256" key="2">
    <source>
        <dbReference type="ARBA" id="ARBA00022741"/>
    </source>
</evidence>
<dbReference type="AlphaFoldDB" id="A0A975GMG1"/>
<dbReference type="PANTHER" id="PTHR11638:SF184">
    <property type="entry name" value="ATPASE WITH CHAPERONE ACTIVITY"/>
    <property type="match status" value="1"/>
</dbReference>
<feature type="region of interest" description="Disordered" evidence="7">
    <location>
        <begin position="163"/>
        <end position="203"/>
    </location>
</feature>
<evidence type="ECO:0000313" key="10">
    <source>
        <dbReference type="Proteomes" id="UP000663722"/>
    </source>
</evidence>
<dbReference type="InterPro" id="IPR050130">
    <property type="entry name" value="ClpA_ClpB"/>
</dbReference>
<dbReference type="PRINTS" id="PR00300">
    <property type="entry name" value="CLPPROTEASEA"/>
</dbReference>
<evidence type="ECO:0000256" key="4">
    <source>
        <dbReference type="ARBA" id="ARBA00023186"/>
    </source>
</evidence>
<reference evidence="9" key="1">
    <citation type="journal article" date="2021" name="Microb. Physiol.">
        <title>Proteogenomic Insights into the Physiology of Marine, Sulfate-Reducing, Filamentous Desulfonema limicola and Desulfonema magnum.</title>
        <authorList>
            <person name="Schnaars V."/>
            <person name="Wohlbrand L."/>
            <person name="Scheve S."/>
            <person name="Hinrichs C."/>
            <person name="Reinhardt R."/>
            <person name="Rabus R."/>
        </authorList>
    </citation>
    <scope>NUCLEOTIDE SEQUENCE</scope>
    <source>
        <strain evidence="9">4be13</strain>
    </source>
</reference>
<dbReference type="RefSeq" id="WP_207681713.1">
    <property type="nucleotide sequence ID" value="NZ_CP061800.1"/>
</dbReference>
<keyword evidence="2" id="KW-0547">Nucleotide-binding</keyword>
<dbReference type="SUPFAM" id="SSF81923">
    <property type="entry name" value="Double Clp-N motif"/>
    <property type="match status" value="1"/>
</dbReference>
<dbReference type="Pfam" id="PF17871">
    <property type="entry name" value="AAA_lid_9"/>
    <property type="match status" value="1"/>
</dbReference>
<dbReference type="Gene3D" id="3.40.50.300">
    <property type="entry name" value="P-loop containing nucleotide triphosphate hydrolases"/>
    <property type="match status" value="3"/>
</dbReference>
<dbReference type="InterPro" id="IPR018368">
    <property type="entry name" value="ClpA/B_CS1"/>
</dbReference>
<evidence type="ECO:0000256" key="7">
    <source>
        <dbReference type="SAM" id="MobiDB-lite"/>
    </source>
</evidence>
<dbReference type="SMART" id="SM00382">
    <property type="entry name" value="AAA"/>
    <property type="match status" value="2"/>
</dbReference>
<dbReference type="InterPro" id="IPR036628">
    <property type="entry name" value="Clp_N_dom_sf"/>
</dbReference>
<dbReference type="InterPro" id="IPR004176">
    <property type="entry name" value="Clp_R_N"/>
</dbReference>
<dbReference type="Pfam" id="PF10431">
    <property type="entry name" value="ClpB_D2-small"/>
    <property type="match status" value="1"/>
</dbReference>
<dbReference type="InterPro" id="IPR003593">
    <property type="entry name" value="AAA+_ATPase"/>
</dbReference>
<keyword evidence="6" id="KW-0175">Coiled coil</keyword>
<evidence type="ECO:0000256" key="6">
    <source>
        <dbReference type="SAM" id="Coils"/>
    </source>
</evidence>
<dbReference type="GO" id="GO:0005737">
    <property type="term" value="C:cytoplasm"/>
    <property type="evidence" value="ECO:0007669"/>
    <property type="project" value="TreeGrafter"/>
</dbReference>
<organism evidence="9 10">
    <name type="scientific">Desulfonema magnum</name>
    <dbReference type="NCBI Taxonomy" id="45655"/>
    <lineage>
        <taxon>Bacteria</taxon>
        <taxon>Pseudomonadati</taxon>
        <taxon>Thermodesulfobacteriota</taxon>
        <taxon>Desulfobacteria</taxon>
        <taxon>Desulfobacterales</taxon>
        <taxon>Desulfococcaceae</taxon>
        <taxon>Desulfonema</taxon>
    </lineage>
</organism>
<evidence type="ECO:0000256" key="1">
    <source>
        <dbReference type="ARBA" id="ARBA00022737"/>
    </source>
</evidence>
<dbReference type="GO" id="GO:0034605">
    <property type="term" value="P:cellular response to heat"/>
    <property type="evidence" value="ECO:0007669"/>
    <property type="project" value="TreeGrafter"/>
</dbReference>
<keyword evidence="4" id="KW-0143">Chaperone</keyword>
<feature type="domain" description="Clp R" evidence="8">
    <location>
        <begin position="9"/>
        <end position="152"/>
    </location>
</feature>
<dbReference type="PANTHER" id="PTHR11638">
    <property type="entry name" value="ATP-DEPENDENT CLP PROTEASE"/>
    <property type="match status" value="1"/>
</dbReference>
<keyword evidence="1 5" id="KW-0677">Repeat</keyword>
<dbReference type="EMBL" id="CP061800">
    <property type="protein sequence ID" value="QTA85813.1"/>
    <property type="molecule type" value="Genomic_DNA"/>
</dbReference>
<protein>
    <submittedName>
        <fullName evidence="9">Chaperone protein ClpB</fullName>
    </submittedName>
</protein>
<dbReference type="GO" id="GO:0016887">
    <property type="term" value="F:ATP hydrolysis activity"/>
    <property type="evidence" value="ECO:0007669"/>
    <property type="project" value="InterPro"/>
</dbReference>
<evidence type="ECO:0000256" key="5">
    <source>
        <dbReference type="PROSITE-ProRule" id="PRU01251"/>
    </source>
</evidence>
<keyword evidence="10" id="KW-1185">Reference proteome</keyword>
<dbReference type="InterPro" id="IPR001270">
    <property type="entry name" value="ClpA/B"/>
</dbReference>
<dbReference type="NCBIfam" id="TIGR03345">
    <property type="entry name" value="VI_ClpV1"/>
    <property type="match status" value="1"/>
</dbReference>
<name>A0A975GMG1_9BACT</name>
<dbReference type="InterPro" id="IPR003959">
    <property type="entry name" value="ATPase_AAA_core"/>
</dbReference>
<dbReference type="Pfam" id="PF02861">
    <property type="entry name" value="Clp_N"/>
    <property type="match status" value="1"/>
</dbReference>
<dbReference type="SUPFAM" id="SSF52540">
    <property type="entry name" value="P-loop containing nucleoside triphosphate hydrolases"/>
    <property type="match status" value="2"/>
</dbReference>
<dbReference type="InterPro" id="IPR017729">
    <property type="entry name" value="ATPase_T6SS_ClpV1"/>
</dbReference>
<dbReference type="InterPro" id="IPR019489">
    <property type="entry name" value="Clp_ATPase_C"/>
</dbReference>
<dbReference type="Pfam" id="PF00004">
    <property type="entry name" value="AAA"/>
    <property type="match status" value="1"/>
</dbReference>
<dbReference type="CDD" id="cd00009">
    <property type="entry name" value="AAA"/>
    <property type="match status" value="1"/>
</dbReference>
<dbReference type="PROSITE" id="PS51903">
    <property type="entry name" value="CLP_R"/>
    <property type="match status" value="1"/>
</dbReference>
<dbReference type="PROSITE" id="PS00870">
    <property type="entry name" value="CLPAB_1"/>
    <property type="match status" value="1"/>
</dbReference>
<dbReference type="InterPro" id="IPR027417">
    <property type="entry name" value="P-loop_NTPase"/>
</dbReference>
<accession>A0A975GMG1</accession>
<dbReference type="CDD" id="cd19499">
    <property type="entry name" value="RecA-like_ClpB_Hsp104-like"/>
    <property type="match status" value="1"/>
</dbReference>
<dbReference type="Gene3D" id="1.10.8.60">
    <property type="match status" value="1"/>
</dbReference>
<dbReference type="KEGG" id="dmm:dnm_018280"/>
<dbReference type="Proteomes" id="UP000663722">
    <property type="component" value="Chromosome"/>
</dbReference>
<dbReference type="GO" id="GO:0005524">
    <property type="term" value="F:ATP binding"/>
    <property type="evidence" value="ECO:0007669"/>
    <property type="project" value="UniProtKB-KW"/>
</dbReference>
<sequence length="927" mass="103699">MSLDLQTLIAKLNVTCRKGLEKAAQLCVSYTNYNVEIEHLLMTLLDIPDADIQRVLRYYEVSSEDVNKELTLSIEKFRRGNSRTPALSQHILRILEQAWMIASLRFDSDTVRTGAILLALLEDDALRAMLFETSPSLKRIPKDAIKNDIREIIRFSGEETRNSKLETGNSKFESPLATDHSPLTTDHSPLATRPSPLTKTPNLNQYTIDLTGRVRSGLVDPIQGRDMEIRQIIDILTRRRQNNPILTGEAGVGKTAIVEGFATRIVKGDVPPPLRNVSVRILDLGLLQAGAGIKGEFEKRLKSVIEEVKTSPRPIILFIDEAHTMIGAGGPAGMGDAANLLKPALARGELRTIAATTWGEYKKYFEKDPALTRRFQVVKVDEPTEEEAVEMLRGLVFNLEAHHSVIILDEAVQDAVRLSKRYISGRHLPDKAISVLDTACARVAIVQNSTPPQIEYIYYRKKQAELELVILKREQASGRNHAARTEELSGELEALKKRGEELEARWKDELRLVERLIEIQKNLEKTSELKQTSEVSKTSEVSVSETSEVSVSEISEISLEQLSEERIKLRQELEMLQQADPMIHICVDSGIIATVISNWTGIPVGKMLTNEIEGILHLKENMEERIIGQSQALDTICRRIRTFRANLDDPGKPAGVFLLIGSSGIGKTETALTLADLLYGGEENMVTLNMSEYQEPYTVSGLKGSPPGYVGYGQGGVLTEAVRRKPYSAVLLDEVEKAHPDVMELFYQVFDKGTLEDSEGLSVDFKNTIILLTSNIGTDTILEACHDFNNMPDAETLVKLVWPDLLQRFKPAFLGRLVVVPYYPLTDEVIRKIVRLKLDRIRQRFLENHRTEFTYSEELVAAIGARCMEVDTGARNVDHLLTHTMLPELSGELLRRMAVGEICIGIHVDLDESGGFAYHFDPIADEP</sequence>